<evidence type="ECO:0000313" key="2">
    <source>
        <dbReference type="EMBL" id="GFH21336.1"/>
    </source>
</evidence>
<evidence type="ECO:0000313" key="3">
    <source>
        <dbReference type="Proteomes" id="UP000485058"/>
    </source>
</evidence>
<dbReference type="InterPro" id="IPR007198">
    <property type="entry name" value="Ssl1-like"/>
</dbReference>
<dbReference type="Pfam" id="PF04056">
    <property type="entry name" value="Ssl1"/>
    <property type="match status" value="1"/>
</dbReference>
<dbReference type="GO" id="GO:0006289">
    <property type="term" value="P:nucleotide-excision repair"/>
    <property type="evidence" value="ECO:0007669"/>
    <property type="project" value="TreeGrafter"/>
</dbReference>
<dbReference type="EMBL" id="BLLF01001807">
    <property type="protein sequence ID" value="GFH21336.1"/>
    <property type="molecule type" value="Genomic_DNA"/>
</dbReference>
<feature type="non-terminal residue" evidence="2">
    <location>
        <position position="85"/>
    </location>
</feature>
<comment type="caution">
    <text evidence="2">The sequence shown here is derived from an EMBL/GenBank/DDBJ whole genome shotgun (WGS) entry which is preliminary data.</text>
</comment>
<accession>A0A699ZRB1</accession>
<feature type="domain" description="Ssl1-like" evidence="1">
    <location>
        <begin position="1"/>
        <end position="85"/>
    </location>
</feature>
<dbReference type="GO" id="GO:0005675">
    <property type="term" value="C:transcription factor TFIIH holo complex"/>
    <property type="evidence" value="ECO:0007669"/>
    <property type="project" value="TreeGrafter"/>
</dbReference>
<dbReference type="AlphaFoldDB" id="A0A699ZRB1"/>
<dbReference type="PANTHER" id="PTHR12695:SF2">
    <property type="entry name" value="GENERAL TRANSCRIPTION FACTOR IIH SUBUNIT 2-RELATED"/>
    <property type="match status" value="1"/>
</dbReference>
<reference evidence="2 3" key="1">
    <citation type="submission" date="2020-02" db="EMBL/GenBank/DDBJ databases">
        <title>Draft genome sequence of Haematococcus lacustris strain NIES-144.</title>
        <authorList>
            <person name="Morimoto D."/>
            <person name="Nakagawa S."/>
            <person name="Yoshida T."/>
            <person name="Sawayama S."/>
        </authorList>
    </citation>
    <scope>NUCLEOTIDE SEQUENCE [LARGE SCALE GENOMIC DNA]</scope>
    <source>
        <strain evidence="2 3">NIES-144</strain>
    </source>
</reference>
<dbReference type="PANTHER" id="PTHR12695">
    <property type="entry name" value="GENERAL TRANSCRIPTION FACTOR IIH SUBUNIT 2"/>
    <property type="match status" value="1"/>
</dbReference>
<organism evidence="2 3">
    <name type="scientific">Haematococcus lacustris</name>
    <name type="common">Green alga</name>
    <name type="synonym">Haematococcus pluvialis</name>
    <dbReference type="NCBI Taxonomy" id="44745"/>
    <lineage>
        <taxon>Eukaryota</taxon>
        <taxon>Viridiplantae</taxon>
        <taxon>Chlorophyta</taxon>
        <taxon>core chlorophytes</taxon>
        <taxon>Chlorophyceae</taxon>
        <taxon>CS clade</taxon>
        <taxon>Chlamydomonadales</taxon>
        <taxon>Haematococcaceae</taxon>
        <taxon>Haematococcus</taxon>
    </lineage>
</organism>
<dbReference type="Gene3D" id="3.40.50.410">
    <property type="entry name" value="von Willebrand factor, type A domain"/>
    <property type="match status" value="1"/>
</dbReference>
<keyword evidence="3" id="KW-1185">Reference proteome</keyword>
<sequence>MRNGCCERLTELSGSPESQIRRLEAAQLGAEGAASLQNALDMSVASLRNIPPYGHREVLILFAALSTCDPGSIFDSIKAVKEAKV</sequence>
<name>A0A699ZRB1_HAELA</name>
<protein>
    <submittedName>
        <fullName evidence="2">VWFA domain-containing protein</fullName>
    </submittedName>
</protein>
<dbReference type="GO" id="GO:0006357">
    <property type="term" value="P:regulation of transcription by RNA polymerase II"/>
    <property type="evidence" value="ECO:0007669"/>
    <property type="project" value="TreeGrafter"/>
</dbReference>
<evidence type="ECO:0000259" key="1">
    <source>
        <dbReference type="Pfam" id="PF04056"/>
    </source>
</evidence>
<gene>
    <name evidence="2" type="ORF">HaLaN_18617</name>
</gene>
<proteinExistence type="predicted"/>
<dbReference type="Proteomes" id="UP000485058">
    <property type="component" value="Unassembled WGS sequence"/>
</dbReference>
<dbReference type="InterPro" id="IPR036465">
    <property type="entry name" value="vWFA_dom_sf"/>
</dbReference>